<comment type="subcellular location">
    <subcellularLocation>
        <location evidence="1">Membrane</location>
        <topology evidence="1">Multi-pass membrane protein</topology>
    </subcellularLocation>
</comment>
<evidence type="ECO:0000256" key="3">
    <source>
        <dbReference type="ARBA" id="ARBA00022989"/>
    </source>
</evidence>
<gene>
    <name evidence="8" type="ordered locus">Hneap_1614</name>
</gene>
<dbReference type="InterPro" id="IPR014150">
    <property type="entry name" value="Conjugal_tfr_TrbL"/>
</dbReference>
<evidence type="ECO:0000256" key="1">
    <source>
        <dbReference type="ARBA" id="ARBA00004141"/>
    </source>
</evidence>
<feature type="transmembrane region" description="Helical" evidence="6">
    <location>
        <begin position="224"/>
        <end position="248"/>
    </location>
</feature>
<dbReference type="AlphaFoldDB" id="D0L169"/>
<dbReference type="GO" id="GO:0030255">
    <property type="term" value="P:protein secretion by the type IV secretion system"/>
    <property type="evidence" value="ECO:0007669"/>
    <property type="project" value="InterPro"/>
</dbReference>
<dbReference type="eggNOG" id="COG3846">
    <property type="taxonomic scope" value="Bacteria"/>
</dbReference>
<feature type="transmembrane region" description="Helical" evidence="6">
    <location>
        <begin position="89"/>
        <end position="110"/>
    </location>
</feature>
<keyword evidence="9" id="KW-1185">Reference proteome</keyword>
<feature type="region of interest" description="Disordered" evidence="5">
    <location>
        <begin position="434"/>
        <end position="463"/>
    </location>
</feature>
<feature type="transmembrane region" description="Helical" evidence="6">
    <location>
        <begin position="195"/>
        <end position="212"/>
    </location>
</feature>
<feature type="signal peptide" evidence="7">
    <location>
        <begin position="1"/>
        <end position="25"/>
    </location>
</feature>
<keyword evidence="4 6" id="KW-0472">Membrane</keyword>
<evidence type="ECO:0000313" key="9">
    <source>
        <dbReference type="Proteomes" id="UP000009102"/>
    </source>
</evidence>
<dbReference type="RefSeq" id="WP_012824476.1">
    <property type="nucleotide sequence ID" value="NC_013422.1"/>
</dbReference>
<evidence type="ECO:0000256" key="5">
    <source>
        <dbReference type="SAM" id="MobiDB-lite"/>
    </source>
</evidence>
<evidence type="ECO:0000256" key="6">
    <source>
        <dbReference type="SAM" id="Phobius"/>
    </source>
</evidence>
<evidence type="ECO:0000256" key="7">
    <source>
        <dbReference type="SAM" id="SignalP"/>
    </source>
</evidence>
<dbReference type="NCBIfam" id="TIGR02783">
    <property type="entry name" value="TrbL_P"/>
    <property type="match status" value="1"/>
</dbReference>
<dbReference type="Proteomes" id="UP000009102">
    <property type="component" value="Chromosome"/>
</dbReference>
<sequence>MSTKSTNILILTTICLLLATSSASAASTSTGGMMMDLMDQFHTASVSWTTRALQIGNWIFYTLAVLELTWAAALWVMEKDSASSLIVALVRKFMVLGFFYTFLIMAPSWIPAIINSLQDTGAQIGDTTVGAVTPMSIVGHGINVINAIWKAFSNSALGSLKAMATAIVIGFLLIAVSIAIMLSFIYIAIEYVMTVIESYIVVGMGLVLMGFSGSQWTRDFSQKYIGYAFSVGVKLMVLMLLLATIITVTNTWPADVRATFTGKDMFAWIQPMFMIAGSSILMALLAIKIPSLASSLLSGAPSLGGAAAVGAAAGAAAGVAGMAVGGAKLAGMAGAAGGAATKGIAAAAVGGAGMAQAVGAASNLATASGFTPGSAAHMGATAGNMINGLGGMAANGMKNLSNKAGSALDAATQSAGKTFDTAVSNSTGGKLAASLNEKASGKQTSSGSQLGGGGRIPQAVVPPPRFRRHRPAVRRLAMEITQISPPRPMRVSI</sequence>
<dbReference type="Pfam" id="PF04610">
    <property type="entry name" value="TrbL"/>
    <property type="match status" value="1"/>
</dbReference>
<dbReference type="InterPro" id="IPR007688">
    <property type="entry name" value="Conjugal_tfr_TrbL/VirB6"/>
</dbReference>
<dbReference type="HOGENOM" id="CLU_030486_0_0_6"/>
<feature type="transmembrane region" description="Helical" evidence="6">
    <location>
        <begin position="268"/>
        <end position="287"/>
    </location>
</feature>
<dbReference type="STRING" id="555778.Hneap_1614"/>
<evidence type="ECO:0000313" key="8">
    <source>
        <dbReference type="EMBL" id="ACX96442.1"/>
    </source>
</evidence>
<reference evidence="8 9" key="1">
    <citation type="submission" date="2009-10" db="EMBL/GenBank/DDBJ databases">
        <title>Complete sequence of Halothiobacillus neapolitanus c2.</title>
        <authorList>
            <consortium name="US DOE Joint Genome Institute"/>
            <person name="Lucas S."/>
            <person name="Copeland A."/>
            <person name="Lapidus A."/>
            <person name="Glavina del Rio T."/>
            <person name="Tice H."/>
            <person name="Bruce D."/>
            <person name="Goodwin L."/>
            <person name="Pitluck S."/>
            <person name="Davenport K."/>
            <person name="Brettin T."/>
            <person name="Detter J.C."/>
            <person name="Han C."/>
            <person name="Tapia R."/>
            <person name="Larimer F."/>
            <person name="Land M."/>
            <person name="Hauser L."/>
            <person name="Kyrpides N."/>
            <person name="Mikhailova N."/>
            <person name="Kerfeld C."/>
            <person name="Cannon G."/>
            <person name="Heinhort S."/>
        </authorList>
    </citation>
    <scope>NUCLEOTIDE SEQUENCE [LARGE SCALE GENOMIC DNA]</scope>
    <source>
        <strain evidence="9">ATCC 23641 / c2</strain>
    </source>
</reference>
<keyword evidence="7" id="KW-0732">Signal</keyword>
<keyword evidence="3 6" id="KW-1133">Transmembrane helix</keyword>
<name>D0L169_HALNC</name>
<dbReference type="KEGG" id="hna:Hneap_1614"/>
<dbReference type="GO" id="GO:0016020">
    <property type="term" value="C:membrane"/>
    <property type="evidence" value="ECO:0007669"/>
    <property type="project" value="UniProtKB-SubCell"/>
</dbReference>
<accession>D0L169</accession>
<protein>
    <submittedName>
        <fullName evidence="8">P-type conjugative transfer protein TrbL</fullName>
    </submittedName>
</protein>
<proteinExistence type="predicted"/>
<feature type="transmembrane region" description="Helical" evidence="6">
    <location>
        <begin position="130"/>
        <end position="152"/>
    </location>
</feature>
<organism evidence="8 9">
    <name type="scientific">Halothiobacillus neapolitanus (strain ATCC 23641 / DSM 15147 / CIP 104769 / NCIMB 8539 / c2)</name>
    <name type="common">Thiobacillus neapolitanus</name>
    <dbReference type="NCBI Taxonomy" id="555778"/>
    <lineage>
        <taxon>Bacteria</taxon>
        <taxon>Pseudomonadati</taxon>
        <taxon>Pseudomonadota</taxon>
        <taxon>Gammaproteobacteria</taxon>
        <taxon>Chromatiales</taxon>
        <taxon>Halothiobacillaceae</taxon>
        <taxon>Halothiobacillus</taxon>
    </lineage>
</organism>
<evidence type="ECO:0000256" key="4">
    <source>
        <dbReference type="ARBA" id="ARBA00023136"/>
    </source>
</evidence>
<feature type="transmembrane region" description="Helical" evidence="6">
    <location>
        <begin position="164"/>
        <end position="189"/>
    </location>
</feature>
<feature type="transmembrane region" description="Helical" evidence="6">
    <location>
        <begin position="58"/>
        <end position="77"/>
    </location>
</feature>
<feature type="chain" id="PRO_5003010865" evidence="7">
    <location>
        <begin position="26"/>
        <end position="493"/>
    </location>
</feature>
<keyword evidence="2 6" id="KW-0812">Transmembrane</keyword>
<dbReference type="EMBL" id="CP001801">
    <property type="protein sequence ID" value="ACX96442.1"/>
    <property type="molecule type" value="Genomic_DNA"/>
</dbReference>
<evidence type="ECO:0000256" key="2">
    <source>
        <dbReference type="ARBA" id="ARBA00022692"/>
    </source>
</evidence>
<dbReference type="OrthoDB" id="8525003at2"/>